<dbReference type="InterPro" id="IPR005829">
    <property type="entry name" value="Sugar_transporter_CS"/>
</dbReference>
<evidence type="ECO:0000256" key="2">
    <source>
        <dbReference type="ARBA" id="ARBA00022448"/>
    </source>
</evidence>
<feature type="transmembrane region" description="Helical" evidence="8">
    <location>
        <begin position="217"/>
        <end position="236"/>
    </location>
</feature>
<feature type="transmembrane region" description="Helical" evidence="8">
    <location>
        <begin position="271"/>
        <end position="293"/>
    </location>
</feature>
<feature type="transmembrane region" description="Helical" evidence="8">
    <location>
        <begin position="75"/>
        <end position="98"/>
    </location>
</feature>
<comment type="caution">
    <text evidence="10">The sequence shown here is derived from an EMBL/GenBank/DDBJ whole genome shotgun (WGS) entry which is preliminary data.</text>
</comment>
<evidence type="ECO:0000313" key="11">
    <source>
        <dbReference type="Proteomes" id="UP000256727"/>
    </source>
</evidence>
<dbReference type="GO" id="GO:0022857">
    <property type="term" value="F:transmembrane transporter activity"/>
    <property type="evidence" value="ECO:0007669"/>
    <property type="project" value="InterPro"/>
</dbReference>
<evidence type="ECO:0000256" key="5">
    <source>
        <dbReference type="ARBA" id="ARBA00022989"/>
    </source>
</evidence>
<feature type="transmembrane region" description="Helical" evidence="8">
    <location>
        <begin position="313"/>
        <end position="334"/>
    </location>
</feature>
<dbReference type="Proteomes" id="UP000256727">
    <property type="component" value="Unassembled WGS sequence"/>
</dbReference>
<feature type="transmembrane region" description="Helical" evidence="8">
    <location>
        <begin position="51"/>
        <end position="69"/>
    </location>
</feature>
<keyword evidence="3" id="KW-1003">Cell membrane</keyword>
<feature type="compositionally biased region" description="Polar residues" evidence="7">
    <location>
        <begin position="1"/>
        <end position="13"/>
    </location>
</feature>
<feature type="transmembrane region" description="Helical" evidence="8">
    <location>
        <begin position="110"/>
        <end position="131"/>
    </location>
</feature>
<feature type="transmembrane region" description="Helical" evidence="8">
    <location>
        <begin position="414"/>
        <end position="436"/>
    </location>
</feature>
<feature type="region of interest" description="Disordered" evidence="7">
    <location>
        <begin position="1"/>
        <end position="26"/>
    </location>
</feature>
<keyword evidence="2" id="KW-0813">Transport</keyword>
<proteinExistence type="predicted"/>
<evidence type="ECO:0000256" key="8">
    <source>
        <dbReference type="SAM" id="Phobius"/>
    </source>
</evidence>
<dbReference type="Pfam" id="PF07690">
    <property type="entry name" value="MFS_1"/>
    <property type="match status" value="1"/>
</dbReference>
<dbReference type="AlphaFoldDB" id="A0A3D9L7W5"/>
<feature type="transmembrane region" description="Helical" evidence="8">
    <location>
        <begin position="374"/>
        <end position="393"/>
    </location>
</feature>
<reference evidence="10 11" key="1">
    <citation type="submission" date="2018-07" db="EMBL/GenBank/DDBJ databases">
        <title>Sequencing the genomes of 1000 actinobacteria strains.</title>
        <authorList>
            <person name="Klenk H.-P."/>
        </authorList>
    </citation>
    <scope>NUCLEOTIDE SEQUENCE [LARGE SCALE GENOMIC DNA]</scope>
    <source>
        <strain evidence="10 11">DSM 14442</strain>
    </source>
</reference>
<dbReference type="PANTHER" id="PTHR43045:SF2">
    <property type="entry name" value="INNER MEMBRANE METABOLITE TRANSPORT PROTEIN YHJE"/>
    <property type="match status" value="1"/>
</dbReference>
<accession>A0A3D9L7W5</accession>
<organism evidence="10 11">
    <name type="scientific">Citricoccus muralis</name>
    <dbReference type="NCBI Taxonomy" id="169134"/>
    <lineage>
        <taxon>Bacteria</taxon>
        <taxon>Bacillati</taxon>
        <taxon>Actinomycetota</taxon>
        <taxon>Actinomycetes</taxon>
        <taxon>Micrococcales</taxon>
        <taxon>Micrococcaceae</taxon>
        <taxon>Citricoccus</taxon>
    </lineage>
</organism>
<protein>
    <submittedName>
        <fullName evidence="10">Metabolite-proton symporter</fullName>
    </submittedName>
</protein>
<feature type="transmembrane region" description="Helical" evidence="8">
    <location>
        <begin position="341"/>
        <end position="362"/>
    </location>
</feature>
<dbReference type="RefSeq" id="WP_115930714.1">
    <property type="nucleotide sequence ID" value="NZ_QREH01000001.1"/>
</dbReference>
<keyword evidence="11" id="KW-1185">Reference proteome</keyword>
<evidence type="ECO:0000256" key="6">
    <source>
        <dbReference type="ARBA" id="ARBA00023136"/>
    </source>
</evidence>
<dbReference type="CDD" id="cd17369">
    <property type="entry name" value="MFS_ShiA_like"/>
    <property type="match status" value="1"/>
</dbReference>
<dbReference type="InterPro" id="IPR020846">
    <property type="entry name" value="MFS_dom"/>
</dbReference>
<evidence type="ECO:0000256" key="4">
    <source>
        <dbReference type="ARBA" id="ARBA00022692"/>
    </source>
</evidence>
<evidence type="ECO:0000256" key="1">
    <source>
        <dbReference type="ARBA" id="ARBA00004651"/>
    </source>
</evidence>
<keyword evidence="4 8" id="KW-0812">Transmembrane</keyword>
<feature type="transmembrane region" description="Helical" evidence="8">
    <location>
        <begin position="175"/>
        <end position="197"/>
    </location>
</feature>
<dbReference type="PANTHER" id="PTHR43045">
    <property type="entry name" value="SHIKIMATE TRANSPORTER"/>
    <property type="match status" value="1"/>
</dbReference>
<feature type="domain" description="Major facilitator superfamily (MFS) profile" evidence="9">
    <location>
        <begin position="36"/>
        <end position="465"/>
    </location>
</feature>
<comment type="subcellular location">
    <subcellularLocation>
        <location evidence="1">Cell membrane</location>
        <topology evidence="1">Multi-pass membrane protein</topology>
    </subcellularLocation>
</comment>
<dbReference type="GO" id="GO:0005886">
    <property type="term" value="C:plasma membrane"/>
    <property type="evidence" value="ECO:0007669"/>
    <property type="project" value="UniProtKB-SubCell"/>
</dbReference>
<evidence type="ECO:0000259" key="9">
    <source>
        <dbReference type="PROSITE" id="PS50850"/>
    </source>
</evidence>
<evidence type="ECO:0000313" key="10">
    <source>
        <dbReference type="EMBL" id="REE02441.1"/>
    </source>
</evidence>
<name>A0A3D9L7W5_9MICC</name>
<feature type="transmembrane region" description="Helical" evidence="8">
    <location>
        <begin position="143"/>
        <end position="163"/>
    </location>
</feature>
<dbReference type="SUPFAM" id="SSF103473">
    <property type="entry name" value="MFS general substrate transporter"/>
    <property type="match status" value="1"/>
</dbReference>
<keyword evidence="6 8" id="KW-0472">Membrane</keyword>
<dbReference type="PROSITE" id="PS00216">
    <property type="entry name" value="SUGAR_TRANSPORT_1"/>
    <property type="match status" value="1"/>
</dbReference>
<dbReference type="PROSITE" id="PS50850">
    <property type="entry name" value="MFS"/>
    <property type="match status" value="1"/>
</dbReference>
<dbReference type="Gene3D" id="1.20.1250.20">
    <property type="entry name" value="MFS general substrate transporter like domains"/>
    <property type="match status" value="1"/>
</dbReference>
<dbReference type="InterPro" id="IPR011701">
    <property type="entry name" value="MFS"/>
</dbReference>
<dbReference type="OrthoDB" id="8953821at2"/>
<evidence type="ECO:0000256" key="3">
    <source>
        <dbReference type="ARBA" id="ARBA00022475"/>
    </source>
</evidence>
<keyword evidence="5 8" id="KW-1133">Transmembrane helix</keyword>
<dbReference type="InterPro" id="IPR036259">
    <property type="entry name" value="MFS_trans_sf"/>
</dbReference>
<gene>
    <name evidence="10" type="ORF">C8E99_0211</name>
</gene>
<dbReference type="EMBL" id="QREH01000001">
    <property type="protein sequence ID" value="REE02441.1"/>
    <property type="molecule type" value="Genomic_DNA"/>
</dbReference>
<sequence length="484" mass="52114">MSTDLSQDSSTPDPGTGTVHVKDDGTKELGVPRSRVVIASLMGTTIEFYDFYVYATAAVSVFPLIFFAAGDEGAALLASMATFGAAFVARPIGSILFGHYGDRVGRKATLIGSLLTMGIATFLIGLLPTYYQIGLWAPALLTILRFCQGLGLGGEWSGAALLATETAAKGKRAWAAMWPQLGAPIGFLLANGLFLILTLSFNHDSTNPDMDGAFLTWVWRMPFLLSLVMVAVGLYVRMRLQETPVFQRAVDNDERVKAPLGEVFRKNWKELILGTFIMLATYVLFYLMTTWILSYSISSPDASGLGVPYADFLVLQLIGILFFAAFVPVAGWLADKFGRKPTLIVITILLILFGLTFGWWLSAGSIGQGNDLNTTQMMIFLIVGMALMGLTFGPMSAVLPELFPTNTRYTGSGIAYNVSSILGAALTPFVAQWLVLNFSVAHVGYYLSFASVLTLIALIIAPETKTKSLDSASEGISTEAVSAP</sequence>
<evidence type="ECO:0000256" key="7">
    <source>
        <dbReference type="SAM" id="MobiDB-lite"/>
    </source>
</evidence>
<feature type="transmembrane region" description="Helical" evidence="8">
    <location>
        <begin position="442"/>
        <end position="461"/>
    </location>
</feature>